<dbReference type="AlphaFoldDB" id="A0A919YKN7"/>
<gene>
    <name evidence="2" type="ORF">J40TS1_18140</name>
</gene>
<accession>A0A919YKN7</accession>
<protein>
    <submittedName>
        <fullName evidence="2">Uncharacterized protein</fullName>
    </submittedName>
</protein>
<dbReference type="Proteomes" id="UP000683139">
    <property type="component" value="Unassembled WGS sequence"/>
</dbReference>
<comment type="caution">
    <text evidence="2">The sequence shown here is derived from an EMBL/GenBank/DDBJ whole genome shotgun (WGS) entry which is preliminary data.</text>
</comment>
<feature type="region of interest" description="Disordered" evidence="1">
    <location>
        <begin position="1"/>
        <end position="26"/>
    </location>
</feature>
<feature type="compositionally biased region" description="Basic and acidic residues" evidence="1">
    <location>
        <begin position="1"/>
        <end position="19"/>
    </location>
</feature>
<proteinExistence type="predicted"/>
<evidence type="ECO:0000313" key="2">
    <source>
        <dbReference type="EMBL" id="GIP16172.1"/>
    </source>
</evidence>
<keyword evidence="3" id="KW-1185">Reference proteome</keyword>
<sequence>MEREQDSEKDQRLSDKTETEQANILMDREFNGDSNIEYPEEITVPIINRNQS</sequence>
<evidence type="ECO:0000313" key="3">
    <source>
        <dbReference type="Proteomes" id="UP000683139"/>
    </source>
</evidence>
<reference evidence="2" key="1">
    <citation type="submission" date="2021-03" db="EMBL/GenBank/DDBJ databases">
        <title>Antimicrobial resistance genes in bacteria isolated from Japanese honey, and their potential for conferring macrolide and lincosamide resistance in the American foulbrood pathogen Paenibacillus larvae.</title>
        <authorList>
            <person name="Okamoto M."/>
            <person name="Kumagai M."/>
            <person name="Kanamori H."/>
            <person name="Takamatsu D."/>
        </authorList>
    </citation>
    <scope>NUCLEOTIDE SEQUENCE</scope>
    <source>
        <strain evidence="2">J40TS1</strain>
    </source>
</reference>
<dbReference type="EMBL" id="BOSE01000002">
    <property type="protein sequence ID" value="GIP16172.1"/>
    <property type="molecule type" value="Genomic_DNA"/>
</dbReference>
<organism evidence="2 3">
    <name type="scientific">Paenibacillus montaniterrae</name>
    <dbReference type="NCBI Taxonomy" id="429341"/>
    <lineage>
        <taxon>Bacteria</taxon>
        <taxon>Bacillati</taxon>
        <taxon>Bacillota</taxon>
        <taxon>Bacilli</taxon>
        <taxon>Bacillales</taxon>
        <taxon>Paenibacillaceae</taxon>
        <taxon>Paenibacillus</taxon>
    </lineage>
</organism>
<evidence type="ECO:0000256" key="1">
    <source>
        <dbReference type="SAM" id="MobiDB-lite"/>
    </source>
</evidence>
<name>A0A919YKN7_9BACL</name>
<dbReference type="RefSeq" id="WP_213514397.1">
    <property type="nucleotide sequence ID" value="NZ_BOSE01000002.1"/>
</dbReference>